<dbReference type="OrthoDB" id="8020360at2"/>
<organism evidence="1 2">
    <name type="scientific">Salinarimonas soli</name>
    <dbReference type="NCBI Taxonomy" id="1638099"/>
    <lineage>
        <taxon>Bacteria</taxon>
        <taxon>Pseudomonadati</taxon>
        <taxon>Pseudomonadota</taxon>
        <taxon>Alphaproteobacteria</taxon>
        <taxon>Hyphomicrobiales</taxon>
        <taxon>Salinarimonadaceae</taxon>
        <taxon>Salinarimonas</taxon>
    </lineage>
</organism>
<dbReference type="Pfam" id="PF24751">
    <property type="entry name" value="DUF7696"/>
    <property type="match status" value="1"/>
</dbReference>
<protein>
    <submittedName>
        <fullName evidence="1">Uncharacterized protein</fullName>
    </submittedName>
</protein>
<comment type="caution">
    <text evidence="1">The sequence shown here is derived from an EMBL/GenBank/DDBJ whole genome shotgun (WGS) entry which is preliminary data.</text>
</comment>
<sequence>MPPLRRLGCPRHRQRNAFAAHPRSRCSGPSFHASNPAFTLSSATGGEGLVAYQALSPAASRPSRWGFLFQRINIRDGTTFSHLAGAEVSNWSEEWRHECEVAAVLAMSPTQRKSFFEGKTMEDGRKERGVVDIRGADAAEKIRQDMYRLEELRRAPKR</sequence>
<dbReference type="AlphaFoldDB" id="A0A5B2VSF5"/>
<reference evidence="1 2" key="2">
    <citation type="submission" date="2019-09" db="EMBL/GenBank/DDBJ databases">
        <authorList>
            <person name="Jin C."/>
        </authorList>
    </citation>
    <scope>NUCLEOTIDE SEQUENCE [LARGE SCALE GENOMIC DNA]</scope>
    <source>
        <strain evidence="1 2">BN140002</strain>
    </source>
</reference>
<dbReference type="Proteomes" id="UP000323142">
    <property type="component" value="Unassembled WGS sequence"/>
</dbReference>
<dbReference type="InterPro" id="IPR056113">
    <property type="entry name" value="DUF7696"/>
</dbReference>
<keyword evidence="2" id="KW-1185">Reference proteome</keyword>
<accession>A0A5B2VSF5</accession>
<proteinExistence type="predicted"/>
<evidence type="ECO:0000313" key="2">
    <source>
        <dbReference type="Proteomes" id="UP000323142"/>
    </source>
</evidence>
<gene>
    <name evidence="1" type="ORF">F0L46_04890</name>
</gene>
<dbReference type="EMBL" id="VUOA01000009">
    <property type="protein sequence ID" value="KAA2241137.1"/>
    <property type="molecule type" value="Genomic_DNA"/>
</dbReference>
<reference evidence="1 2" key="1">
    <citation type="submission" date="2019-09" db="EMBL/GenBank/DDBJ databases">
        <title>Salinarimonas rosea gen. nov., sp. nov., a new member of the a-2 subgroup of the Proteobacteria.</title>
        <authorList>
            <person name="Liu J."/>
        </authorList>
    </citation>
    <scope>NUCLEOTIDE SEQUENCE [LARGE SCALE GENOMIC DNA]</scope>
    <source>
        <strain evidence="1 2">BN140002</strain>
    </source>
</reference>
<name>A0A5B2VSF5_9HYPH</name>
<evidence type="ECO:0000313" key="1">
    <source>
        <dbReference type="EMBL" id="KAA2241137.1"/>
    </source>
</evidence>